<feature type="compositionally biased region" description="Basic and acidic residues" evidence="3">
    <location>
        <begin position="203"/>
        <end position="218"/>
    </location>
</feature>
<feature type="region of interest" description="Disordered" evidence="3">
    <location>
        <begin position="127"/>
        <end position="333"/>
    </location>
</feature>
<feature type="domain" description="RRM" evidence="4">
    <location>
        <begin position="42"/>
        <end position="119"/>
    </location>
</feature>
<dbReference type="PROSITE" id="PS50102">
    <property type="entry name" value="RRM"/>
    <property type="match status" value="1"/>
</dbReference>
<dbReference type="OrthoDB" id="48651at2759"/>
<feature type="compositionally biased region" description="Low complexity" evidence="3">
    <location>
        <begin position="472"/>
        <end position="481"/>
    </location>
</feature>
<dbReference type="PANTHER" id="PTHR23236:SF11">
    <property type="entry name" value="EUKARYOTIC TRANSLATION INITIATION FACTOR 4H"/>
    <property type="match status" value="1"/>
</dbReference>
<feature type="compositionally biased region" description="Polar residues" evidence="3">
    <location>
        <begin position="187"/>
        <end position="198"/>
    </location>
</feature>
<evidence type="ECO:0000256" key="2">
    <source>
        <dbReference type="PROSITE-ProRule" id="PRU00176"/>
    </source>
</evidence>
<dbReference type="EMBL" id="CAJNOR010004794">
    <property type="protein sequence ID" value="CAF1527788.1"/>
    <property type="molecule type" value="Genomic_DNA"/>
</dbReference>
<organism evidence="5 8">
    <name type="scientific">Adineta ricciae</name>
    <name type="common">Rotifer</name>
    <dbReference type="NCBI Taxonomy" id="249248"/>
    <lineage>
        <taxon>Eukaryota</taxon>
        <taxon>Metazoa</taxon>
        <taxon>Spiralia</taxon>
        <taxon>Gnathifera</taxon>
        <taxon>Rotifera</taxon>
        <taxon>Eurotatoria</taxon>
        <taxon>Bdelloidea</taxon>
        <taxon>Adinetida</taxon>
        <taxon>Adinetidae</taxon>
        <taxon>Adineta</taxon>
    </lineage>
</organism>
<protein>
    <recommendedName>
        <fullName evidence="4">RRM domain-containing protein</fullName>
    </recommendedName>
</protein>
<feature type="compositionally biased region" description="Polar residues" evidence="3">
    <location>
        <begin position="408"/>
        <end position="417"/>
    </location>
</feature>
<keyword evidence="7" id="KW-1185">Reference proteome</keyword>
<feature type="region of interest" description="Disordered" evidence="3">
    <location>
        <begin position="1"/>
        <end position="34"/>
    </location>
</feature>
<sequence length="481" mass="54978">MYSRDSRHNHGSNYNNYGYRNEVNTNRNSQRRNHVIPNEPPYTAYIGNAPETMVQGDFEHQLFIGLKVKQVRLVRDRQTDRFRGFAYVDFEDADSLRSAIALDGTCVNDQPIRIDVANRPLNMAKSQGFRHKPDMESHNASRRPQYGNNNYNRSTHGPHQGENPQDLTNVYDRDYPDSRHTKGYYEQVNTKHSSTNLYDDNEREVQSPKDEASRKLSDDVFIAPDTPISNNEDENNEEVNSTEERPDTIRQKTRNWADCPIDDSVIESSPPPSSSSMKSPSSNDDFQIVRNRTPKSRTNQQSSARGRHTGNHYRGMTSSQTFSHNHGYHNLMSPSILNQSQQSYQYPYHNNQQRMNNNQRNEKNYMSNSYSTDDFSANASVAAENRPRLQLLPRSLKLSSTKDDNAAVDSSSRNANIFGSGKPRDEHDPKIVELNKHIDEVIDKVQQLSRTTSTTSNDESKNDVIKPVRILSSKSTSSSTH</sequence>
<evidence type="ECO:0000313" key="8">
    <source>
        <dbReference type="Proteomes" id="UP000663852"/>
    </source>
</evidence>
<dbReference type="EMBL" id="CAJNOJ010000050">
    <property type="protein sequence ID" value="CAF0961607.1"/>
    <property type="molecule type" value="Genomic_DNA"/>
</dbReference>
<feature type="compositionally biased region" description="Low complexity" evidence="3">
    <location>
        <begin position="11"/>
        <end position="21"/>
    </location>
</feature>
<dbReference type="Pfam" id="PF00076">
    <property type="entry name" value="RRM_1"/>
    <property type="match status" value="1"/>
</dbReference>
<evidence type="ECO:0000313" key="6">
    <source>
        <dbReference type="EMBL" id="CAF1527788.1"/>
    </source>
</evidence>
<evidence type="ECO:0000256" key="3">
    <source>
        <dbReference type="SAM" id="MobiDB-lite"/>
    </source>
</evidence>
<dbReference type="SMART" id="SM00360">
    <property type="entry name" value="RRM"/>
    <property type="match status" value="1"/>
</dbReference>
<dbReference type="Gene3D" id="3.30.70.330">
    <property type="match status" value="1"/>
</dbReference>
<dbReference type="Proteomes" id="UP000663828">
    <property type="component" value="Unassembled WGS sequence"/>
</dbReference>
<feature type="compositionally biased region" description="Basic and acidic residues" evidence="3">
    <location>
        <begin position="171"/>
        <end position="180"/>
    </location>
</feature>
<feature type="compositionally biased region" description="Polar residues" evidence="3">
    <location>
        <begin position="447"/>
        <end position="457"/>
    </location>
</feature>
<dbReference type="SUPFAM" id="SSF54928">
    <property type="entry name" value="RNA-binding domain, RBD"/>
    <property type="match status" value="1"/>
</dbReference>
<evidence type="ECO:0000259" key="4">
    <source>
        <dbReference type="PROSITE" id="PS50102"/>
    </source>
</evidence>
<feature type="compositionally biased region" description="Polar residues" evidence="3">
    <location>
        <begin position="146"/>
        <end position="168"/>
    </location>
</feature>
<dbReference type="InterPro" id="IPR035979">
    <property type="entry name" value="RBD_domain_sf"/>
</dbReference>
<feature type="compositionally biased region" description="Acidic residues" evidence="3">
    <location>
        <begin position="231"/>
        <end position="241"/>
    </location>
</feature>
<reference evidence="5" key="1">
    <citation type="submission" date="2021-02" db="EMBL/GenBank/DDBJ databases">
        <authorList>
            <person name="Nowell W R."/>
        </authorList>
    </citation>
    <scope>NUCLEOTIDE SEQUENCE</scope>
</reference>
<feature type="region of interest" description="Disordered" evidence="3">
    <location>
        <begin position="447"/>
        <end position="481"/>
    </location>
</feature>
<keyword evidence="1 2" id="KW-0694">RNA-binding</keyword>
<evidence type="ECO:0000256" key="1">
    <source>
        <dbReference type="ARBA" id="ARBA00022884"/>
    </source>
</evidence>
<dbReference type="AlphaFoldDB" id="A0A814DX44"/>
<accession>A0A814DX44</accession>
<proteinExistence type="predicted"/>
<dbReference type="PANTHER" id="PTHR23236">
    <property type="entry name" value="EUKARYOTIC TRANSLATION INITIATION FACTOR 4B/4H"/>
    <property type="match status" value="1"/>
</dbReference>
<dbReference type="GO" id="GO:0003723">
    <property type="term" value="F:RNA binding"/>
    <property type="evidence" value="ECO:0007669"/>
    <property type="project" value="UniProtKB-UniRule"/>
</dbReference>
<evidence type="ECO:0000313" key="7">
    <source>
        <dbReference type="Proteomes" id="UP000663828"/>
    </source>
</evidence>
<name>A0A814DX44_ADIRI</name>
<dbReference type="InterPro" id="IPR000504">
    <property type="entry name" value="RRM_dom"/>
</dbReference>
<comment type="caution">
    <text evidence="5">The sequence shown here is derived from an EMBL/GenBank/DDBJ whole genome shotgun (WGS) entry which is preliminary data.</text>
</comment>
<feature type="region of interest" description="Disordered" evidence="3">
    <location>
        <begin position="393"/>
        <end position="428"/>
    </location>
</feature>
<dbReference type="Proteomes" id="UP000663852">
    <property type="component" value="Unassembled WGS sequence"/>
</dbReference>
<gene>
    <name evidence="5" type="ORF">EDS130_LOCUS12881</name>
    <name evidence="6" type="ORF">XAT740_LOCUS41238</name>
</gene>
<dbReference type="InterPro" id="IPR012677">
    <property type="entry name" value="Nucleotide-bd_a/b_plait_sf"/>
</dbReference>
<evidence type="ECO:0000313" key="5">
    <source>
        <dbReference type="EMBL" id="CAF0961607.1"/>
    </source>
</evidence>